<dbReference type="Pfam" id="PF02630">
    <property type="entry name" value="SCO1-SenC"/>
    <property type="match status" value="1"/>
</dbReference>
<evidence type="ECO:0000256" key="3">
    <source>
        <dbReference type="PIRSR" id="PIRSR603782-1"/>
    </source>
</evidence>
<feature type="disulfide bond" description="Redox-active" evidence="4">
    <location>
        <begin position="73"/>
        <end position="77"/>
    </location>
</feature>
<dbReference type="PANTHER" id="PTHR12151">
    <property type="entry name" value="ELECTRON TRANSPORT PROTIN SCO1/SENC FAMILY MEMBER"/>
    <property type="match status" value="1"/>
</dbReference>
<dbReference type="KEGG" id="gfu:KM031_22215"/>
<keyword evidence="3" id="KW-0479">Metal-binding</keyword>
<keyword evidence="4" id="KW-1015">Disulfide bond</keyword>
<comment type="similarity">
    <text evidence="1">Belongs to the SCO1/2 family.</text>
</comment>
<dbReference type="Gene3D" id="3.40.30.10">
    <property type="entry name" value="Glutaredoxin"/>
    <property type="match status" value="1"/>
</dbReference>
<geneLocation type="plasmid" evidence="6 7">
    <name>p5</name>
</geneLocation>
<evidence type="ECO:0000259" key="5">
    <source>
        <dbReference type="PROSITE" id="PS51352"/>
    </source>
</evidence>
<protein>
    <submittedName>
        <fullName evidence="6">SCO family protein</fullName>
    </submittedName>
</protein>
<keyword evidence="6" id="KW-0614">Plasmid</keyword>
<feature type="domain" description="Thioredoxin" evidence="5">
    <location>
        <begin position="35"/>
        <end position="197"/>
    </location>
</feature>
<feature type="binding site" evidence="3">
    <location>
        <position position="77"/>
    </location>
    <ligand>
        <name>Cu cation</name>
        <dbReference type="ChEBI" id="CHEBI:23378"/>
    </ligand>
</feature>
<dbReference type="EMBL" id="CP076366">
    <property type="protein sequence ID" value="QWK93161.1"/>
    <property type="molecule type" value="Genomic_DNA"/>
</dbReference>
<sequence length="197" mass="21517">MRLRRLQIGLWVAAIAAMIIFAGTRWAIQGEGVAETSPAFTPVFTLADEEGRIRTSAEFRGKFLLVFFGFTNCPDVCPTTLSDVAQVMDDLGADAEKVQPLFVSIDPERDRRLGLAAYTAAFHPAILGLAGTETETKAAADSFKIFYERENDAASPDGYSMAHSPGLFLIGPDGEWLRQFTYGTPAADILSDLQTRF</sequence>
<evidence type="ECO:0000313" key="7">
    <source>
        <dbReference type="Proteomes" id="UP000679352"/>
    </source>
</evidence>
<evidence type="ECO:0000313" key="6">
    <source>
        <dbReference type="EMBL" id="QWK93161.1"/>
    </source>
</evidence>
<dbReference type="Proteomes" id="UP000679352">
    <property type="component" value="Plasmid p5"/>
</dbReference>
<dbReference type="FunFam" id="3.40.30.10:FF:000013">
    <property type="entry name" value="Blast:Protein SCO1 homolog, mitochondrial"/>
    <property type="match status" value="1"/>
</dbReference>
<reference evidence="6" key="1">
    <citation type="submission" date="2021-06" db="EMBL/GenBank/DDBJ databases">
        <authorList>
            <person name="Lee C.-S."/>
            <person name="Jin L."/>
        </authorList>
    </citation>
    <scope>NUCLEOTIDE SEQUENCE</scope>
    <source>
        <strain evidence="6">Con5</strain>
        <plasmid evidence="6">p5</plasmid>
    </source>
</reference>
<keyword evidence="2 3" id="KW-0186">Copper</keyword>
<dbReference type="GO" id="GO:0046872">
    <property type="term" value="F:metal ion binding"/>
    <property type="evidence" value="ECO:0007669"/>
    <property type="project" value="UniProtKB-KW"/>
</dbReference>
<dbReference type="RefSeq" id="WP_215507456.1">
    <property type="nucleotide sequence ID" value="NZ_CP076366.1"/>
</dbReference>
<dbReference type="SUPFAM" id="SSF52833">
    <property type="entry name" value="Thioredoxin-like"/>
    <property type="match status" value="1"/>
</dbReference>
<name>A0A975PDG7_9RHOB</name>
<proteinExistence type="inferred from homology"/>
<evidence type="ECO:0000256" key="2">
    <source>
        <dbReference type="ARBA" id="ARBA00023008"/>
    </source>
</evidence>
<organism evidence="6 7">
    <name type="scientific">Gemmobacter fulvus</name>
    <dbReference type="NCBI Taxonomy" id="2840474"/>
    <lineage>
        <taxon>Bacteria</taxon>
        <taxon>Pseudomonadati</taxon>
        <taxon>Pseudomonadota</taxon>
        <taxon>Alphaproteobacteria</taxon>
        <taxon>Rhodobacterales</taxon>
        <taxon>Paracoccaceae</taxon>
        <taxon>Gemmobacter</taxon>
    </lineage>
</organism>
<dbReference type="CDD" id="cd02968">
    <property type="entry name" value="SCO"/>
    <property type="match status" value="1"/>
</dbReference>
<evidence type="ECO:0000256" key="4">
    <source>
        <dbReference type="PIRSR" id="PIRSR603782-2"/>
    </source>
</evidence>
<feature type="binding site" evidence="3">
    <location>
        <position position="73"/>
    </location>
    <ligand>
        <name>Cu cation</name>
        <dbReference type="ChEBI" id="CHEBI:23378"/>
    </ligand>
</feature>
<feature type="binding site" evidence="3">
    <location>
        <position position="163"/>
    </location>
    <ligand>
        <name>Cu cation</name>
        <dbReference type="ChEBI" id="CHEBI:23378"/>
    </ligand>
</feature>
<accession>A0A975PDG7</accession>
<gene>
    <name evidence="6" type="ORF">KM031_22215</name>
</gene>
<keyword evidence="7" id="KW-1185">Reference proteome</keyword>
<dbReference type="AlphaFoldDB" id="A0A975PDG7"/>
<dbReference type="InterPro" id="IPR036249">
    <property type="entry name" value="Thioredoxin-like_sf"/>
</dbReference>
<dbReference type="PANTHER" id="PTHR12151:SF25">
    <property type="entry name" value="LINALOOL DEHYDRATASE_ISOMERASE DOMAIN-CONTAINING PROTEIN"/>
    <property type="match status" value="1"/>
</dbReference>
<evidence type="ECO:0000256" key="1">
    <source>
        <dbReference type="ARBA" id="ARBA00010996"/>
    </source>
</evidence>
<dbReference type="PROSITE" id="PS51352">
    <property type="entry name" value="THIOREDOXIN_2"/>
    <property type="match status" value="1"/>
</dbReference>
<dbReference type="InterPro" id="IPR003782">
    <property type="entry name" value="SCO1/SenC"/>
</dbReference>
<dbReference type="InterPro" id="IPR013766">
    <property type="entry name" value="Thioredoxin_domain"/>
</dbReference>